<feature type="domain" description="P-type ATPase A" evidence="12">
    <location>
        <begin position="127"/>
        <end position="228"/>
    </location>
</feature>
<dbReference type="EMBL" id="JXJX01000008">
    <property type="protein sequence ID" value="PCS06429.1"/>
    <property type="molecule type" value="Genomic_DNA"/>
</dbReference>
<accession>A0A2A5RYX5</accession>
<dbReference type="SFLD" id="SFLDS00003">
    <property type="entry name" value="Haloacid_Dehalogenase"/>
    <property type="match status" value="1"/>
</dbReference>
<dbReference type="Gene3D" id="3.40.50.1000">
    <property type="entry name" value="HAD superfamily/HAD-like"/>
    <property type="match status" value="1"/>
</dbReference>
<dbReference type="InterPro" id="IPR008250">
    <property type="entry name" value="ATPase_P-typ_transduc_dom_A_sf"/>
</dbReference>
<comment type="caution">
    <text evidence="13">The sequence shown here is derived from an EMBL/GenBank/DDBJ whole genome shotgun (WGS) entry which is preliminary data.</text>
</comment>
<evidence type="ECO:0000256" key="4">
    <source>
        <dbReference type="ARBA" id="ARBA00022723"/>
    </source>
</evidence>
<dbReference type="PROSITE" id="PS00154">
    <property type="entry name" value="ATPASE_E1_E2"/>
    <property type="match status" value="1"/>
</dbReference>
<feature type="transmembrane region" description="Helical" evidence="11">
    <location>
        <begin position="20"/>
        <end position="39"/>
    </location>
</feature>
<dbReference type="PANTHER" id="PTHR43079">
    <property type="entry name" value="PROBABLE CADMIUM/ZINC-TRANSPORTING ATPASE HMA1"/>
    <property type="match status" value="1"/>
</dbReference>
<evidence type="ECO:0000256" key="3">
    <source>
        <dbReference type="ARBA" id="ARBA00022692"/>
    </source>
</evidence>
<keyword evidence="8" id="KW-1278">Translocase</keyword>
<evidence type="ECO:0000256" key="11">
    <source>
        <dbReference type="RuleBase" id="RU362081"/>
    </source>
</evidence>
<dbReference type="GO" id="GO:0005524">
    <property type="term" value="F:ATP binding"/>
    <property type="evidence" value="ECO:0007669"/>
    <property type="project" value="UniProtKB-UniRule"/>
</dbReference>
<evidence type="ECO:0000256" key="10">
    <source>
        <dbReference type="ARBA" id="ARBA00023136"/>
    </source>
</evidence>
<dbReference type="InterPro" id="IPR001757">
    <property type="entry name" value="P_typ_ATPase"/>
</dbReference>
<evidence type="ECO:0000256" key="7">
    <source>
        <dbReference type="ARBA" id="ARBA00022842"/>
    </source>
</evidence>
<keyword evidence="9 11" id="KW-1133">Transmembrane helix</keyword>
<dbReference type="Gene3D" id="2.70.150.10">
    <property type="entry name" value="Calcium-transporting ATPase, cytoplasmic transduction domain A"/>
    <property type="match status" value="1"/>
</dbReference>
<dbReference type="STRING" id="1348632.GCA_001591745_01231"/>
<dbReference type="SUPFAM" id="SSF56784">
    <property type="entry name" value="HAD-like"/>
    <property type="match status" value="1"/>
</dbReference>
<organism evidence="13 14">
    <name type="scientific">Pseudolactococcus plantarum</name>
    <dbReference type="NCBI Taxonomy" id="1365"/>
    <lineage>
        <taxon>Bacteria</taxon>
        <taxon>Bacillati</taxon>
        <taxon>Bacillota</taxon>
        <taxon>Bacilli</taxon>
        <taxon>Lactobacillales</taxon>
        <taxon>Streptococcaceae</taxon>
        <taxon>Pseudolactococcus</taxon>
    </lineage>
</organism>
<feature type="transmembrane region" description="Helical" evidence="11">
    <location>
        <begin position="45"/>
        <end position="61"/>
    </location>
</feature>
<dbReference type="InterPro" id="IPR044492">
    <property type="entry name" value="P_typ_ATPase_HD_dom"/>
</dbReference>
<evidence type="ECO:0000256" key="9">
    <source>
        <dbReference type="ARBA" id="ARBA00022989"/>
    </source>
</evidence>
<reference evidence="13 14" key="1">
    <citation type="submission" date="2014-12" db="EMBL/GenBank/DDBJ databases">
        <title>Draft genome sequences of 10 type strains of Lactococcus.</title>
        <authorList>
            <person name="Sun Z."/>
            <person name="Zhong Z."/>
            <person name="Liu W."/>
            <person name="Zhang W."/>
            <person name="Zhang H."/>
        </authorList>
    </citation>
    <scope>NUCLEOTIDE SEQUENCE [LARGE SCALE GENOMIC DNA]</scope>
    <source>
        <strain evidence="13 14">DSM 20686</strain>
    </source>
</reference>
<comment type="subcellular location">
    <subcellularLocation>
        <location evidence="11">Cell membrane</location>
    </subcellularLocation>
    <subcellularLocation>
        <location evidence="1">Membrane</location>
        <topology evidence="1">Multi-pass membrane protein</topology>
    </subcellularLocation>
</comment>
<dbReference type="AlphaFoldDB" id="A0A2A5RYX5"/>
<dbReference type="SFLD" id="SFLDG00002">
    <property type="entry name" value="C1.7:_P-type_atpase_like"/>
    <property type="match status" value="1"/>
</dbReference>
<gene>
    <name evidence="13" type="ORF">RU87_GL001638</name>
</gene>
<keyword evidence="7" id="KW-0460">Magnesium</keyword>
<comment type="similarity">
    <text evidence="2 11">Belongs to the cation transport ATPase (P-type) (TC 3.A.3) family. Type IB subfamily.</text>
</comment>
<keyword evidence="10 11" id="KW-0472">Membrane</keyword>
<dbReference type="GO" id="GO:0005886">
    <property type="term" value="C:plasma membrane"/>
    <property type="evidence" value="ECO:0007669"/>
    <property type="project" value="UniProtKB-SubCell"/>
</dbReference>
<dbReference type="SFLD" id="SFLDF00027">
    <property type="entry name" value="p-type_atpase"/>
    <property type="match status" value="1"/>
</dbReference>
<dbReference type="GO" id="GO:0046872">
    <property type="term" value="F:metal ion binding"/>
    <property type="evidence" value="ECO:0007669"/>
    <property type="project" value="UniProtKB-KW"/>
</dbReference>
<dbReference type="Proteomes" id="UP000242246">
    <property type="component" value="Unassembled WGS sequence"/>
</dbReference>
<feature type="transmembrane region" description="Helical" evidence="11">
    <location>
        <begin position="280"/>
        <end position="300"/>
    </location>
</feature>
<evidence type="ECO:0000256" key="5">
    <source>
        <dbReference type="ARBA" id="ARBA00022741"/>
    </source>
</evidence>
<evidence type="ECO:0000313" key="13">
    <source>
        <dbReference type="EMBL" id="PCS06429.1"/>
    </source>
</evidence>
<evidence type="ECO:0000313" key="14">
    <source>
        <dbReference type="Proteomes" id="UP000242246"/>
    </source>
</evidence>
<dbReference type="NCBIfam" id="TIGR01494">
    <property type="entry name" value="ATPase_P-type"/>
    <property type="match status" value="1"/>
</dbReference>
<dbReference type="NCBIfam" id="TIGR01525">
    <property type="entry name" value="ATPase-IB_hvy"/>
    <property type="match status" value="1"/>
</dbReference>
<dbReference type="RefSeq" id="WP_068163095.1">
    <property type="nucleotide sequence ID" value="NZ_JXJX01000008.1"/>
</dbReference>
<feature type="transmembrane region" description="Helical" evidence="11">
    <location>
        <begin position="575"/>
        <end position="596"/>
    </location>
</feature>
<dbReference type="PRINTS" id="PR00120">
    <property type="entry name" value="HATPASE"/>
</dbReference>
<keyword evidence="4 11" id="KW-0479">Metal-binding</keyword>
<dbReference type="Gene3D" id="3.40.1110.10">
    <property type="entry name" value="Calcium-transporting ATPase, cytoplasmic domain N"/>
    <property type="match status" value="1"/>
</dbReference>
<dbReference type="InterPro" id="IPR023299">
    <property type="entry name" value="ATPase_P-typ_cyto_dom_N"/>
</dbReference>
<dbReference type="InterPro" id="IPR059000">
    <property type="entry name" value="ATPase_P-type_domA"/>
</dbReference>
<dbReference type="GO" id="GO:0019829">
    <property type="term" value="F:ATPase-coupled monoatomic cation transmembrane transporter activity"/>
    <property type="evidence" value="ECO:0007669"/>
    <property type="project" value="InterPro"/>
</dbReference>
<dbReference type="InterPro" id="IPR018303">
    <property type="entry name" value="ATPase_P-typ_P_site"/>
</dbReference>
<keyword evidence="14" id="KW-1185">Reference proteome</keyword>
<dbReference type="PANTHER" id="PTHR43079:SF1">
    <property type="entry name" value="CADMIUM_ZINC-TRANSPORTING ATPASE HMA1, CHLOROPLASTIC-RELATED"/>
    <property type="match status" value="1"/>
</dbReference>
<dbReference type="InterPro" id="IPR023214">
    <property type="entry name" value="HAD_sf"/>
</dbReference>
<dbReference type="InterPro" id="IPR051949">
    <property type="entry name" value="Cation_Transport_ATPase"/>
</dbReference>
<dbReference type="GO" id="GO:0016887">
    <property type="term" value="F:ATP hydrolysis activity"/>
    <property type="evidence" value="ECO:0007669"/>
    <property type="project" value="InterPro"/>
</dbReference>
<evidence type="ECO:0000256" key="2">
    <source>
        <dbReference type="ARBA" id="ARBA00006024"/>
    </source>
</evidence>
<dbReference type="Pfam" id="PF00702">
    <property type="entry name" value="Hydrolase"/>
    <property type="match status" value="1"/>
</dbReference>
<evidence type="ECO:0000256" key="1">
    <source>
        <dbReference type="ARBA" id="ARBA00004141"/>
    </source>
</evidence>
<keyword evidence="11" id="KW-1003">Cell membrane</keyword>
<keyword evidence="6 11" id="KW-0067">ATP-binding</keyword>
<evidence type="ECO:0000256" key="6">
    <source>
        <dbReference type="ARBA" id="ARBA00022840"/>
    </source>
</evidence>
<evidence type="ECO:0000256" key="8">
    <source>
        <dbReference type="ARBA" id="ARBA00022967"/>
    </source>
</evidence>
<protein>
    <submittedName>
        <fullName evidence="13">PpGpp synthetase</fullName>
    </submittedName>
</protein>
<feature type="transmembrane region" description="Helical" evidence="11">
    <location>
        <begin position="248"/>
        <end position="268"/>
    </location>
</feature>
<dbReference type="InterPro" id="IPR027256">
    <property type="entry name" value="P-typ_ATPase_IB"/>
</dbReference>
<keyword evidence="3 11" id="KW-0812">Transmembrane</keyword>
<dbReference type="Pfam" id="PF00122">
    <property type="entry name" value="E1-E2_ATPase"/>
    <property type="match status" value="1"/>
</dbReference>
<dbReference type="InterPro" id="IPR036412">
    <property type="entry name" value="HAD-like_sf"/>
</dbReference>
<evidence type="ECO:0000259" key="12">
    <source>
        <dbReference type="Pfam" id="PF00122"/>
    </source>
</evidence>
<name>A0A2A5RYX5_9LACT</name>
<proteinExistence type="inferred from homology"/>
<dbReference type="OrthoDB" id="9813266at2"/>
<dbReference type="SUPFAM" id="SSF81653">
    <property type="entry name" value="Calcium ATPase, transduction domain A"/>
    <property type="match status" value="1"/>
</dbReference>
<sequence>MTQLHHHDTKHFVLTHQFHYLLGTALFVIGLGLPVPHIASQMIDVIALVLSGYHVMIEGIVDTIQTSKTKRKLMTNTHLLMTLAAVGAVIQGETKEAALLIFIFSGAHFLEGYVEGKSNREITNLLKMNPTQARRITADGKVDIVAVDRLEINDLVQVQNGDQVPADGVITAGLASINEATINGESIPQEKSVGDRVFAATINGNSTFTMSVTKRSDESVFAKILNMVATAQDNLSPAAAGIKKYEPIYVNIVLAIFLLLLVGSPIIFGWTWSETLSRSLVFLVSASPCAIAVSAIPATLASMSHLARQGVLFKGGAFLSNFANLKAVAFDKTGTLTKGQPEVVAYRIDPQYDDVLPIIVAMEKQSNHPLASAIITKFAQADTGIAVSATQLIGQGLQTVYDDKLIQIAKPSVFERVGSNWLITQESYEKQGKTVMFIAVDKTVIGLIAVQDVPQEASVLVMDYLRKENIHSIMLTGDAKLTGDAVGQMIGIDTVVADVLPDQKAAIVMENKAKYGMVGMVGDGVNDAPGLAKADIGIAMGDGTDVAIETADVVVMKNNLTNIVKAHQASKRLKWVVVQNVGFSLLIVLLLIALSLSGRLSVVAGVMAHEGSTVIVLLNSLRLLMASPNSI</sequence>
<dbReference type="PRINTS" id="PR00119">
    <property type="entry name" value="CATATPASE"/>
</dbReference>
<keyword evidence="5 11" id="KW-0547">Nucleotide-binding</keyword>